<name>A0ABM1Y5X9_AEDAL</name>
<proteinExistence type="predicted"/>
<feature type="compositionally biased region" description="Low complexity" evidence="4">
    <location>
        <begin position="815"/>
        <end position="824"/>
    </location>
</feature>
<feature type="compositionally biased region" description="Low complexity" evidence="4">
    <location>
        <begin position="740"/>
        <end position="758"/>
    </location>
</feature>
<feature type="region of interest" description="Disordered" evidence="4">
    <location>
        <begin position="237"/>
        <end position="267"/>
    </location>
</feature>
<dbReference type="Proteomes" id="UP000069940">
    <property type="component" value="Unassembled WGS sequence"/>
</dbReference>
<dbReference type="GeneID" id="109416797"/>
<dbReference type="PANTHER" id="PTHR46698:SF4">
    <property type="entry name" value="CROSSVEINLESS 2"/>
    <property type="match status" value="1"/>
</dbReference>
<keyword evidence="2" id="KW-0964">Secreted</keyword>
<evidence type="ECO:0000256" key="1">
    <source>
        <dbReference type="ARBA" id="ARBA00004613"/>
    </source>
</evidence>
<dbReference type="SUPFAM" id="SSF57603">
    <property type="entry name" value="FnI-like domain"/>
    <property type="match status" value="1"/>
</dbReference>
<feature type="region of interest" description="Disordered" evidence="4">
    <location>
        <begin position="474"/>
        <end position="497"/>
    </location>
</feature>
<accession>A0ABM1Y5X9</accession>
<evidence type="ECO:0000259" key="5">
    <source>
        <dbReference type="PROSITE" id="PS50184"/>
    </source>
</evidence>
<dbReference type="Gene3D" id="2.10.70.10">
    <property type="entry name" value="Complement Module, domain 1"/>
    <property type="match status" value="1"/>
</dbReference>
<feature type="compositionally biased region" description="Polar residues" evidence="4">
    <location>
        <begin position="593"/>
        <end position="605"/>
    </location>
</feature>
<feature type="region of interest" description="Disordered" evidence="4">
    <location>
        <begin position="682"/>
        <end position="891"/>
    </location>
</feature>
<feature type="region of interest" description="Disordered" evidence="4">
    <location>
        <begin position="358"/>
        <end position="423"/>
    </location>
</feature>
<evidence type="ECO:0000313" key="7">
    <source>
        <dbReference type="Proteomes" id="UP000069940"/>
    </source>
</evidence>
<dbReference type="InterPro" id="IPR052424">
    <property type="entry name" value="Kielin_Chordin-BMP_Reg"/>
</dbReference>
<dbReference type="RefSeq" id="XP_019546402.2">
    <property type="nucleotide sequence ID" value="XM_019690857.3"/>
</dbReference>
<evidence type="ECO:0000256" key="3">
    <source>
        <dbReference type="ARBA" id="ARBA00022729"/>
    </source>
</evidence>
<keyword evidence="7" id="KW-1185">Reference proteome</keyword>
<evidence type="ECO:0000256" key="4">
    <source>
        <dbReference type="SAM" id="MobiDB-lite"/>
    </source>
</evidence>
<feature type="compositionally biased region" description="Polar residues" evidence="4">
    <location>
        <begin position="196"/>
        <end position="209"/>
    </location>
</feature>
<keyword evidence="3" id="KW-0732">Signal</keyword>
<reference evidence="7" key="1">
    <citation type="journal article" date="2015" name="Proc. Natl. Acad. Sci. U.S.A.">
        <title>Genome sequence of the Asian Tiger mosquito, Aedes albopictus, reveals insights into its biology, genetics, and evolution.</title>
        <authorList>
            <person name="Chen X.G."/>
            <person name="Jiang X."/>
            <person name="Gu J."/>
            <person name="Xu M."/>
            <person name="Wu Y."/>
            <person name="Deng Y."/>
            <person name="Zhang C."/>
            <person name="Bonizzoni M."/>
            <person name="Dermauw W."/>
            <person name="Vontas J."/>
            <person name="Armbruster P."/>
            <person name="Huang X."/>
            <person name="Yang Y."/>
            <person name="Zhang H."/>
            <person name="He W."/>
            <person name="Peng H."/>
            <person name="Liu Y."/>
            <person name="Wu K."/>
            <person name="Chen J."/>
            <person name="Lirakis M."/>
            <person name="Topalis P."/>
            <person name="Van Leeuwen T."/>
            <person name="Hall A.B."/>
            <person name="Jiang X."/>
            <person name="Thorpe C."/>
            <person name="Mueller R.L."/>
            <person name="Sun C."/>
            <person name="Waterhouse R.M."/>
            <person name="Yan G."/>
            <person name="Tu Z.J."/>
            <person name="Fang X."/>
            <person name="James A.A."/>
        </authorList>
    </citation>
    <scope>NUCLEOTIDE SEQUENCE [LARGE SCALE GENOMIC DNA]</scope>
    <source>
        <strain evidence="7">Foshan</strain>
    </source>
</reference>
<comment type="subcellular location">
    <subcellularLocation>
        <location evidence="1">Secreted</location>
    </subcellularLocation>
</comment>
<evidence type="ECO:0000256" key="2">
    <source>
        <dbReference type="ARBA" id="ARBA00022525"/>
    </source>
</evidence>
<feature type="compositionally biased region" description="Low complexity" evidence="4">
    <location>
        <begin position="239"/>
        <end position="260"/>
    </location>
</feature>
<feature type="region of interest" description="Disordered" evidence="4">
    <location>
        <begin position="546"/>
        <end position="605"/>
    </location>
</feature>
<dbReference type="PROSITE" id="PS50184">
    <property type="entry name" value="VWFC_2"/>
    <property type="match status" value="1"/>
</dbReference>
<protein>
    <recommendedName>
        <fullName evidence="5">VWFC domain-containing protein</fullName>
    </recommendedName>
</protein>
<dbReference type="InterPro" id="IPR001007">
    <property type="entry name" value="VWF_dom"/>
</dbReference>
<evidence type="ECO:0000313" key="6">
    <source>
        <dbReference type="EnsemblMetazoa" id="AALFPA23_006034.P7805"/>
    </source>
</evidence>
<dbReference type="PANTHER" id="PTHR46698">
    <property type="entry name" value="CROSSVEINLESS 2"/>
    <property type="match status" value="1"/>
</dbReference>
<organism evidence="6 7">
    <name type="scientific">Aedes albopictus</name>
    <name type="common">Asian tiger mosquito</name>
    <name type="synonym">Stegomyia albopicta</name>
    <dbReference type="NCBI Taxonomy" id="7160"/>
    <lineage>
        <taxon>Eukaryota</taxon>
        <taxon>Metazoa</taxon>
        <taxon>Ecdysozoa</taxon>
        <taxon>Arthropoda</taxon>
        <taxon>Hexapoda</taxon>
        <taxon>Insecta</taxon>
        <taxon>Pterygota</taxon>
        <taxon>Neoptera</taxon>
        <taxon>Endopterygota</taxon>
        <taxon>Diptera</taxon>
        <taxon>Nematocera</taxon>
        <taxon>Culicoidea</taxon>
        <taxon>Culicidae</taxon>
        <taxon>Culicinae</taxon>
        <taxon>Aedini</taxon>
        <taxon>Aedes</taxon>
        <taxon>Stegomyia</taxon>
    </lineage>
</organism>
<feature type="region of interest" description="Disordered" evidence="4">
    <location>
        <begin position="292"/>
        <end position="327"/>
    </location>
</feature>
<feature type="domain" description="VWFC" evidence="5">
    <location>
        <begin position="132"/>
        <end position="192"/>
    </location>
</feature>
<feature type="compositionally biased region" description="Low complexity" evidence="4">
    <location>
        <begin position="366"/>
        <end position="412"/>
    </location>
</feature>
<feature type="compositionally biased region" description="Low complexity" evidence="4">
    <location>
        <begin position="309"/>
        <end position="327"/>
    </location>
</feature>
<feature type="compositionally biased region" description="Basic and acidic residues" evidence="4">
    <location>
        <begin position="582"/>
        <end position="592"/>
    </location>
</feature>
<reference evidence="6" key="2">
    <citation type="submission" date="2025-05" db="UniProtKB">
        <authorList>
            <consortium name="EnsemblMetazoa"/>
        </authorList>
    </citation>
    <scope>IDENTIFICATION</scope>
    <source>
        <strain evidence="6">Foshan</strain>
    </source>
</reference>
<dbReference type="EnsemblMetazoa" id="AALFPA23_006034.R7805">
    <property type="protein sequence ID" value="AALFPA23_006034.P7805"/>
    <property type="gene ID" value="AALFPA23_006034"/>
</dbReference>
<dbReference type="SMART" id="SM00214">
    <property type="entry name" value="VWC"/>
    <property type="match status" value="1"/>
</dbReference>
<feature type="compositionally biased region" description="Basic and acidic residues" evidence="4">
    <location>
        <begin position="856"/>
        <end position="871"/>
    </location>
</feature>
<feature type="compositionally biased region" description="Polar residues" evidence="4">
    <location>
        <begin position="562"/>
        <end position="580"/>
    </location>
</feature>
<feature type="compositionally biased region" description="Polar residues" evidence="4">
    <location>
        <begin position="295"/>
        <end position="307"/>
    </location>
</feature>
<feature type="compositionally biased region" description="Basic and acidic residues" evidence="4">
    <location>
        <begin position="474"/>
        <end position="487"/>
    </location>
</feature>
<sequence length="891" mass="96580">MRNLDKLWWWRPNPTPLNRIVANSNPNRPKCNQCCPLPMTTYAALLLAGLVLLCSSLSVVQTGPVTRSRRMLREIHGEITDTNVQNVTNFIADTCLYDGSQVSRTSITCEKKHGCRAIQKTGECCPDYQCECQRDGKVYSNGEKVFDPETPCRVCYCQGGEISCSQVSCYKRHDCEPKFIPGRCCPEYDNCPPLENSNIAEPTSPSGESSELKETEIDAEDLLDAENKKLSSITSNDVTTAGTTTTSTTTTTTATTEGSTPAKLQIPAASNNPLGIKIKEITKPEEIRLTDSRPKITTTTNSVNSIEVTAHPSTESSSSTAGQSEEANNLEHLDLNVTDDGDVGMKNVRHTEEELMANGTLEATDSNESSTAGPSESSSASSSEVESSSESSSSTTARMTVPPTMSTTTVMPEDVSDEVTKKDKPLPAVVQIGDKLVIVDHNQPKPITVIQVEEVAGLQRGDDDISYDQEMYTDRAPETPKQMKLDSSEGEMLSTQADSSVAFETVYHGASSEIDTVYHGASAEIDTVYHGGSTENLASEEVFETQHYTEGPESSAERNETQGDQLSASSEEFIQLTASSDKPVKLQEEEHTTMNSLSTSVEEGSTTLADLPISVSNSEASGDEVFETHFYTEGPGSSSETTEVAVNALGDGSEAVTPMKELPTDDMATQSKPYIEDDEHDLIQPGFQPIPEDFSLPLRDQPAMDDDMEPSAAPAKSERKEHVGTPKILSEVLEFKHNGSSTTESSSEAESESTISPSWLKDESKPMLRAPGEPHLVPEWERNNVTVSNSSSEEEFSGAGEFHVLKMNSEEYMDSSSEGSGASSTRKEPEETTLAPSKSMLQDIDSSESGSVSESDSVKHNPKNDVESVKYDEDENSTVQEALPKQVKSSV</sequence>
<feature type="region of interest" description="Disordered" evidence="4">
    <location>
        <begin position="196"/>
        <end position="215"/>
    </location>
</feature>